<organism evidence="1 2">
    <name type="scientific">Caulobacter radicis</name>
    <dbReference type="NCBI Taxonomy" id="2172650"/>
    <lineage>
        <taxon>Bacteria</taxon>
        <taxon>Pseudomonadati</taxon>
        <taxon>Pseudomonadota</taxon>
        <taxon>Alphaproteobacteria</taxon>
        <taxon>Caulobacterales</taxon>
        <taxon>Caulobacteraceae</taxon>
        <taxon>Caulobacter</taxon>
    </lineage>
</organism>
<dbReference type="EMBL" id="QDKP01000029">
    <property type="protein sequence ID" value="PVM83696.1"/>
    <property type="molecule type" value="Genomic_DNA"/>
</dbReference>
<dbReference type="RefSeq" id="WP_116566561.1">
    <property type="nucleotide sequence ID" value="NZ_QDKP01000029.1"/>
</dbReference>
<dbReference type="Proteomes" id="UP000244913">
    <property type="component" value="Unassembled WGS sequence"/>
</dbReference>
<evidence type="ECO:0000313" key="1">
    <source>
        <dbReference type="EMBL" id="PVM83696.1"/>
    </source>
</evidence>
<name>A0A2T9JJ63_9CAUL</name>
<reference evidence="1 2" key="1">
    <citation type="submission" date="2018-04" db="EMBL/GenBank/DDBJ databases">
        <title>The genome sequence of Caulobacter sp. 736.</title>
        <authorList>
            <person name="Gao J."/>
            <person name="Sun J."/>
        </authorList>
    </citation>
    <scope>NUCLEOTIDE SEQUENCE [LARGE SCALE GENOMIC DNA]</scope>
    <source>
        <strain evidence="1 2">736</strain>
    </source>
</reference>
<gene>
    <name evidence="1" type="ORF">DDF65_09140</name>
</gene>
<evidence type="ECO:0000313" key="2">
    <source>
        <dbReference type="Proteomes" id="UP000244913"/>
    </source>
</evidence>
<keyword evidence="2" id="KW-1185">Reference proteome</keyword>
<dbReference type="AlphaFoldDB" id="A0A2T9JJ63"/>
<proteinExistence type="predicted"/>
<sequence length="226" mass="25635">MTLFVSLRDYQSGHVRSSVEGGALSLLNETVKARLELQQIEIDRPSQRSNPAPTLAMWRLAANAFVFKDLVDETVDESYDDQRDQQDGDLHNDLKAVRQAVADALAKHRFETHALVSRALVRMVLAGRSQEQSRQYILATLNDENVRFDLVVWIMNLRENPILGSLVDGVVAVTVTISPLDNDNLCTNELKVLMARQRDALGLTYDETIRQYQEMANAHHAWAHRR</sequence>
<comment type="caution">
    <text evidence="1">The sequence shown here is derived from an EMBL/GenBank/DDBJ whole genome shotgun (WGS) entry which is preliminary data.</text>
</comment>
<protein>
    <submittedName>
        <fullName evidence="1">Uncharacterized protein</fullName>
    </submittedName>
</protein>
<accession>A0A2T9JJ63</accession>